<protein>
    <submittedName>
        <fullName evidence="2">HAD-like domain-containing protein</fullName>
    </submittedName>
</protein>
<accession>A0A550C1T6</accession>
<dbReference type="PANTHER" id="PTHR43481:SF4">
    <property type="entry name" value="GLYCEROL-1-PHOSPHATE PHOSPHOHYDROLASE 1-RELATED"/>
    <property type="match status" value="1"/>
</dbReference>
<dbReference type="NCBIfam" id="TIGR01509">
    <property type="entry name" value="HAD-SF-IA-v3"/>
    <property type="match status" value="1"/>
</dbReference>
<dbReference type="InterPro" id="IPR051806">
    <property type="entry name" value="HAD-like_SPP"/>
</dbReference>
<dbReference type="STRING" id="97359.A0A550C1T6"/>
<name>A0A550C1T6_9AGAR</name>
<feature type="region of interest" description="Disordered" evidence="1">
    <location>
        <begin position="1"/>
        <end position="28"/>
    </location>
</feature>
<dbReference type="Proteomes" id="UP000320762">
    <property type="component" value="Unassembled WGS sequence"/>
</dbReference>
<dbReference type="InterPro" id="IPR023198">
    <property type="entry name" value="PGP-like_dom2"/>
</dbReference>
<dbReference type="GO" id="GO:0050308">
    <property type="term" value="F:sugar-phosphatase activity"/>
    <property type="evidence" value="ECO:0007669"/>
    <property type="project" value="TreeGrafter"/>
</dbReference>
<evidence type="ECO:0000256" key="1">
    <source>
        <dbReference type="SAM" id="MobiDB-lite"/>
    </source>
</evidence>
<reference evidence="2 3" key="1">
    <citation type="journal article" date="2019" name="New Phytol.">
        <title>Comparative genomics reveals unique wood-decay strategies and fruiting body development in the Schizophyllaceae.</title>
        <authorList>
            <person name="Almasi E."/>
            <person name="Sahu N."/>
            <person name="Krizsan K."/>
            <person name="Balint B."/>
            <person name="Kovacs G.M."/>
            <person name="Kiss B."/>
            <person name="Cseklye J."/>
            <person name="Drula E."/>
            <person name="Henrissat B."/>
            <person name="Nagy I."/>
            <person name="Chovatia M."/>
            <person name="Adam C."/>
            <person name="LaButti K."/>
            <person name="Lipzen A."/>
            <person name="Riley R."/>
            <person name="Grigoriev I.V."/>
            <person name="Nagy L.G."/>
        </authorList>
    </citation>
    <scope>NUCLEOTIDE SEQUENCE [LARGE SCALE GENOMIC DNA]</scope>
    <source>
        <strain evidence="2 3">NL-1724</strain>
    </source>
</reference>
<dbReference type="InterPro" id="IPR006439">
    <property type="entry name" value="HAD-SF_hydro_IA"/>
</dbReference>
<gene>
    <name evidence="2" type="ORF">BD626DRAFT_410068</name>
</gene>
<feature type="compositionally biased region" description="Polar residues" evidence="1">
    <location>
        <begin position="7"/>
        <end position="28"/>
    </location>
</feature>
<comment type="caution">
    <text evidence="2">The sequence shown here is derived from an EMBL/GenBank/DDBJ whole genome shotgun (WGS) entry which is preliminary data.</text>
</comment>
<proteinExistence type="predicted"/>
<dbReference type="SUPFAM" id="SSF56784">
    <property type="entry name" value="HAD-like"/>
    <property type="match status" value="1"/>
</dbReference>
<dbReference type="SFLD" id="SFLDS00003">
    <property type="entry name" value="Haloacid_Dehalogenase"/>
    <property type="match status" value="1"/>
</dbReference>
<dbReference type="EMBL" id="VDMD01000033">
    <property type="protein sequence ID" value="TRM58774.1"/>
    <property type="molecule type" value="Genomic_DNA"/>
</dbReference>
<dbReference type="InterPro" id="IPR023214">
    <property type="entry name" value="HAD_sf"/>
</dbReference>
<dbReference type="InterPro" id="IPR036412">
    <property type="entry name" value="HAD-like_sf"/>
</dbReference>
<dbReference type="Gene3D" id="1.10.150.240">
    <property type="entry name" value="Putative phosphatase, domain 2"/>
    <property type="match status" value="1"/>
</dbReference>
<evidence type="ECO:0000313" key="2">
    <source>
        <dbReference type="EMBL" id="TRM58774.1"/>
    </source>
</evidence>
<dbReference type="SFLD" id="SFLDG01129">
    <property type="entry name" value="C1.5:_HAD__Beta-PGM__Phosphata"/>
    <property type="match status" value="1"/>
</dbReference>
<dbReference type="PANTHER" id="PTHR43481">
    <property type="entry name" value="FRUCTOSE-1-PHOSPHATE PHOSPHATASE"/>
    <property type="match status" value="1"/>
</dbReference>
<dbReference type="OrthoDB" id="40579at2759"/>
<dbReference type="AlphaFoldDB" id="A0A550C1T6"/>
<sequence>MDKVLSLSGQEQPAVSPSGEVSQPPSPPLTITQTTKACLFDMDGTLIDSSPAVTAAWRLLKATGYDFLDLDDVLASAHGYRTIDALRKWCKIKDEELLKSEVIRFENAILENASKAEGGGIIALPGVKSLLVQIQGGRHEDQQGWSICTSSTHFYASRAIPAAGLYLPKNFVTAESVSNGKPAPDPYLLGAKLSGVEPKDCVVFEDAPTGIRAGKAAGCLVLATCTSHTRKALEKEKPDFLVDDLSQ</sequence>
<organism evidence="2 3">
    <name type="scientific">Schizophyllum amplum</name>
    <dbReference type="NCBI Taxonomy" id="97359"/>
    <lineage>
        <taxon>Eukaryota</taxon>
        <taxon>Fungi</taxon>
        <taxon>Dikarya</taxon>
        <taxon>Basidiomycota</taxon>
        <taxon>Agaricomycotina</taxon>
        <taxon>Agaricomycetes</taxon>
        <taxon>Agaricomycetidae</taxon>
        <taxon>Agaricales</taxon>
        <taxon>Schizophyllaceae</taxon>
        <taxon>Schizophyllum</taxon>
    </lineage>
</organism>
<dbReference type="Gene3D" id="3.40.50.1000">
    <property type="entry name" value="HAD superfamily/HAD-like"/>
    <property type="match status" value="1"/>
</dbReference>
<keyword evidence="3" id="KW-1185">Reference proteome</keyword>
<dbReference type="Pfam" id="PF00702">
    <property type="entry name" value="Hydrolase"/>
    <property type="match status" value="1"/>
</dbReference>
<evidence type="ECO:0000313" key="3">
    <source>
        <dbReference type="Proteomes" id="UP000320762"/>
    </source>
</evidence>